<dbReference type="PROSITE" id="PS51257">
    <property type="entry name" value="PROKAR_LIPOPROTEIN"/>
    <property type="match status" value="1"/>
</dbReference>
<dbReference type="eggNOG" id="COG2273">
    <property type="taxonomic scope" value="Bacteria"/>
</dbReference>
<accession>A0A0D0NLY6</accession>
<dbReference type="AlphaFoldDB" id="A0A0D0NLY6"/>
<dbReference type="Proteomes" id="UP000035100">
    <property type="component" value="Unassembled WGS sequence"/>
</dbReference>
<dbReference type="PANTHER" id="PTHR10963:SF55">
    <property type="entry name" value="GLYCOSIDE HYDROLASE FAMILY 16 PROTEIN"/>
    <property type="match status" value="1"/>
</dbReference>
<protein>
    <submittedName>
        <fullName evidence="7">Beta-glucanase/Beta-glucan synthetase</fullName>
        <ecNumber evidence="7">3.2.1.73</ecNumber>
    </submittedName>
</protein>
<dbReference type="InterPro" id="IPR050546">
    <property type="entry name" value="Glycosyl_Hydrlase_16"/>
</dbReference>
<dbReference type="PROSITE" id="PS51762">
    <property type="entry name" value="GH16_2"/>
    <property type="match status" value="1"/>
</dbReference>
<feature type="signal peptide" evidence="5">
    <location>
        <begin position="1"/>
        <end position="22"/>
    </location>
</feature>
<dbReference type="SUPFAM" id="SSF49899">
    <property type="entry name" value="Concanavalin A-like lectins/glucanases"/>
    <property type="match status" value="1"/>
</dbReference>
<organism evidence="7 8">
    <name type="scientific">Wenxinia marina DSM 24838</name>
    <dbReference type="NCBI Taxonomy" id="1123501"/>
    <lineage>
        <taxon>Bacteria</taxon>
        <taxon>Pseudomonadati</taxon>
        <taxon>Pseudomonadota</taxon>
        <taxon>Alphaproteobacteria</taxon>
        <taxon>Rhodobacterales</taxon>
        <taxon>Roseobacteraceae</taxon>
        <taxon>Wenxinia</taxon>
    </lineage>
</organism>
<evidence type="ECO:0000259" key="6">
    <source>
        <dbReference type="PROSITE" id="PS51762"/>
    </source>
</evidence>
<name>A0A0D0NLY6_9RHOB</name>
<evidence type="ECO:0000256" key="4">
    <source>
        <dbReference type="PIRSR" id="PIRSR608264-1"/>
    </source>
</evidence>
<dbReference type="GO" id="GO:0005975">
    <property type="term" value="P:carbohydrate metabolic process"/>
    <property type="evidence" value="ECO:0007669"/>
    <property type="project" value="InterPro"/>
</dbReference>
<feature type="active site" description="Nucleophile" evidence="4">
    <location>
        <position position="129"/>
    </location>
</feature>
<keyword evidence="8" id="KW-1185">Reference proteome</keyword>
<evidence type="ECO:0000313" key="7">
    <source>
        <dbReference type="EMBL" id="KIQ69295.1"/>
    </source>
</evidence>
<dbReference type="PANTHER" id="PTHR10963">
    <property type="entry name" value="GLYCOSYL HYDROLASE-RELATED"/>
    <property type="match status" value="1"/>
</dbReference>
<reference evidence="7 8" key="1">
    <citation type="submission" date="2013-01" db="EMBL/GenBank/DDBJ databases">
        <authorList>
            <person name="Fiebig A."/>
            <person name="Goeker M."/>
            <person name="Klenk H.-P.P."/>
        </authorList>
    </citation>
    <scope>NUCLEOTIDE SEQUENCE [LARGE SCALE GENOMIC DNA]</scope>
    <source>
        <strain evidence="7 8">DSM 24838</strain>
    </source>
</reference>
<evidence type="ECO:0000256" key="2">
    <source>
        <dbReference type="ARBA" id="ARBA00022801"/>
    </source>
</evidence>
<dbReference type="Pfam" id="PF00722">
    <property type="entry name" value="Glyco_hydro_16"/>
    <property type="match status" value="1"/>
</dbReference>
<evidence type="ECO:0000256" key="5">
    <source>
        <dbReference type="SAM" id="SignalP"/>
    </source>
</evidence>
<evidence type="ECO:0000256" key="3">
    <source>
        <dbReference type="ARBA" id="ARBA00023295"/>
    </source>
</evidence>
<dbReference type="RefSeq" id="WP_026198452.1">
    <property type="nucleotide sequence ID" value="NZ_KB902292.1"/>
</dbReference>
<dbReference type="InterPro" id="IPR008264">
    <property type="entry name" value="Beta_glucanase"/>
</dbReference>
<comment type="caution">
    <text evidence="7">The sequence shown here is derived from an EMBL/GenBank/DDBJ whole genome shotgun (WGS) entry which is preliminary data.</text>
</comment>
<keyword evidence="3 7" id="KW-0326">Glycosidase</keyword>
<dbReference type="EC" id="3.2.1.73" evidence="7"/>
<dbReference type="Gene3D" id="2.60.120.200">
    <property type="match status" value="1"/>
</dbReference>
<proteinExistence type="inferred from homology"/>
<feature type="active site" description="Proton donor" evidence="4">
    <location>
        <position position="133"/>
    </location>
</feature>
<keyword evidence="2 7" id="KW-0378">Hydrolase</keyword>
<dbReference type="EMBL" id="AONG01000010">
    <property type="protein sequence ID" value="KIQ69295.1"/>
    <property type="molecule type" value="Genomic_DNA"/>
</dbReference>
<sequence>MSRTARCIALVLALAGSCPASAAEGEFLDNFDRLDAGRWFVSDGWSNGSHQNCLWSRRNVAVTDGQLVLSITDADVQDADVSLACAEIQSEGRYGYGTFEMRAQIPFATGLNANFFTFVGAPQNQVHNEIDFEFIAPRSPVLQTNFHRGDEHDHEELVDMPADDSFRTYSMTWRSDSIQWYIDGDLVREVEGDNIPNLVQKIYLSIWSTDQLVEWMGSFDPASAPQQMRVDWVAYTPLGHDCHFEGSVLCEAEVATTSSIESE</sequence>
<evidence type="ECO:0000313" key="8">
    <source>
        <dbReference type="Proteomes" id="UP000035100"/>
    </source>
</evidence>
<gene>
    <name evidence="7" type="ORF">Wenmar_02366</name>
</gene>
<dbReference type="InterPro" id="IPR000757">
    <property type="entry name" value="Beta-glucanase-like"/>
</dbReference>
<dbReference type="PRINTS" id="PR00737">
    <property type="entry name" value="GLHYDRLASE16"/>
</dbReference>
<keyword evidence="5" id="KW-0732">Signal</keyword>
<dbReference type="GO" id="GO:0042972">
    <property type="term" value="F:licheninase activity"/>
    <property type="evidence" value="ECO:0007669"/>
    <property type="project" value="UniProtKB-EC"/>
</dbReference>
<evidence type="ECO:0000256" key="1">
    <source>
        <dbReference type="ARBA" id="ARBA00006865"/>
    </source>
</evidence>
<feature type="chain" id="PRO_5002217622" evidence="5">
    <location>
        <begin position="23"/>
        <end position="263"/>
    </location>
</feature>
<feature type="domain" description="GH16" evidence="6">
    <location>
        <begin position="12"/>
        <end position="241"/>
    </location>
</feature>
<comment type="similarity">
    <text evidence="1">Belongs to the glycosyl hydrolase 16 family.</text>
</comment>
<dbReference type="STRING" id="1123501.Wenmar_02366"/>
<dbReference type="InterPro" id="IPR013320">
    <property type="entry name" value="ConA-like_dom_sf"/>
</dbReference>